<organism evidence="1 2">
    <name type="scientific">Polarella glacialis</name>
    <name type="common">Dinoflagellate</name>
    <dbReference type="NCBI Taxonomy" id="89957"/>
    <lineage>
        <taxon>Eukaryota</taxon>
        <taxon>Sar</taxon>
        <taxon>Alveolata</taxon>
        <taxon>Dinophyceae</taxon>
        <taxon>Suessiales</taxon>
        <taxon>Suessiaceae</taxon>
        <taxon>Polarella</taxon>
    </lineage>
</organism>
<comment type="caution">
    <text evidence="1">The sequence shown here is derived from an EMBL/GenBank/DDBJ whole genome shotgun (WGS) entry which is preliminary data.</text>
</comment>
<protein>
    <submittedName>
        <fullName evidence="1">Uncharacterized protein</fullName>
    </submittedName>
</protein>
<accession>A0A813FM24</accession>
<evidence type="ECO:0000313" key="2">
    <source>
        <dbReference type="Proteomes" id="UP000654075"/>
    </source>
</evidence>
<sequence>MNGWCSSAEAQPPQRRSTVRASLSYSSACPGDGKQHETSPNPAIKALLEPIRLRPYHAQPFLRGGCRQVDELLIKVLDIATLAAAGYSHSYACLYIVSLGVSL</sequence>
<dbReference type="Proteomes" id="UP000654075">
    <property type="component" value="Unassembled WGS sequence"/>
</dbReference>
<name>A0A813FM24_POLGL</name>
<keyword evidence="2" id="KW-1185">Reference proteome</keyword>
<dbReference type="EMBL" id="CAJNNV010025630">
    <property type="protein sequence ID" value="CAE8615418.1"/>
    <property type="molecule type" value="Genomic_DNA"/>
</dbReference>
<dbReference type="AlphaFoldDB" id="A0A813FM24"/>
<gene>
    <name evidence="1" type="ORF">PGLA1383_LOCUS33134</name>
</gene>
<evidence type="ECO:0000313" key="1">
    <source>
        <dbReference type="EMBL" id="CAE8615418.1"/>
    </source>
</evidence>
<reference evidence="1" key="1">
    <citation type="submission" date="2021-02" db="EMBL/GenBank/DDBJ databases">
        <authorList>
            <person name="Dougan E. K."/>
            <person name="Rhodes N."/>
            <person name="Thang M."/>
            <person name="Chan C."/>
        </authorList>
    </citation>
    <scope>NUCLEOTIDE SEQUENCE</scope>
</reference>
<proteinExistence type="predicted"/>